<keyword evidence="1" id="KW-0677">Repeat</keyword>
<comment type="caution">
    <text evidence="4">The sequence shown here is derived from an EMBL/GenBank/DDBJ whole genome shotgun (WGS) entry which is preliminary data.</text>
</comment>
<dbReference type="Pfam" id="PF13431">
    <property type="entry name" value="TPR_17"/>
    <property type="match status" value="1"/>
</dbReference>
<dbReference type="SUPFAM" id="SSF48452">
    <property type="entry name" value="TPR-like"/>
    <property type="match status" value="1"/>
</dbReference>
<feature type="transmembrane region" description="Helical" evidence="3">
    <location>
        <begin position="95"/>
        <end position="117"/>
    </location>
</feature>
<organism evidence="4 5">
    <name type="scientific">Robiginitalea aurantiaca</name>
    <dbReference type="NCBI Taxonomy" id="3056915"/>
    <lineage>
        <taxon>Bacteria</taxon>
        <taxon>Pseudomonadati</taxon>
        <taxon>Bacteroidota</taxon>
        <taxon>Flavobacteriia</taxon>
        <taxon>Flavobacteriales</taxon>
        <taxon>Flavobacteriaceae</taxon>
        <taxon>Robiginitalea</taxon>
    </lineage>
</organism>
<dbReference type="Gene3D" id="3.40.50.10070">
    <property type="entry name" value="TolB, N-terminal domain"/>
    <property type="match status" value="1"/>
</dbReference>
<evidence type="ECO:0000256" key="3">
    <source>
        <dbReference type="SAM" id="Phobius"/>
    </source>
</evidence>
<keyword evidence="3" id="KW-0812">Transmembrane</keyword>
<dbReference type="Gene3D" id="1.25.40.10">
    <property type="entry name" value="Tetratricopeptide repeat domain"/>
    <property type="match status" value="1"/>
</dbReference>
<evidence type="ECO:0000313" key="4">
    <source>
        <dbReference type="EMBL" id="MDM9632229.1"/>
    </source>
</evidence>
<dbReference type="EMBL" id="JAUDUY010000007">
    <property type="protein sequence ID" value="MDM9632229.1"/>
    <property type="molecule type" value="Genomic_DNA"/>
</dbReference>
<dbReference type="PANTHER" id="PTHR44943">
    <property type="entry name" value="CELLULOSE SYNTHASE OPERON PROTEIN C"/>
    <property type="match status" value="1"/>
</dbReference>
<keyword evidence="3" id="KW-0472">Membrane</keyword>
<feature type="transmembrane region" description="Helical" evidence="3">
    <location>
        <begin position="15"/>
        <end position="37"/>
    </location>
</feature>
<reference evidence="4" key="1">
    <citation type="submission" date="2023-06" db="EMBL/GenBank/DDBJ databases">
        <title>Robiginitalea aurantiacus sp. nov. and Algoriphagus sediminis sp. nov., isolated from coastal sediment.</title>
        <authorList>
            <person name="Zhou Z.Y."/>
            <person name="An J."/>
            <person name="Jia Y.W."/>
            <person name="Du Z.J."/>
        </authorList>
    </citation>
    <scope>NUCLEOTIDE SEQUENCE</scope>
    <source>
        <strain evidence="4">M39</strain>
    </source>
</reference>
<feature type="transmembrane region" description="Helical" evidence="3">
    <location>
        <begin position="49"/>
        <end position="68"/>
    </location>
</feature>
<dbReference type="RefSeq" id="WP_289725595.1">
    <property type="nucleotide sequence ID" value="NZ_JAUDUY010000007.1"/>
</dbReference>
<evidence type="ECO:0000313" key="5">
    <source>
        <dbReference type="Proteomes" id="UP001174839"/>
    </source>
</evidence>
<dbReference type="InterPro" id="IPR011990">
    <property type="entry name" value="TPR-like_helical_dom_sf"/>
</dbReference>
<dbReference type="InterPro" id="IPR051685">
    <property type="entry name" value="Ycf3/AcsC/BcsC/TPR_MFPF"/>
</dbReference>
<keyword evidence="5" id="KW-1185">Reference proteome</keyword>
<evidence type="ECO:0000256" key="1">
    <source>
        <dbReference type="ARBA" id="ARBA00022737"/>
    </source>
</evidence>
<dbReference type="PANTHER" id="PTHR44943:SF8">
    <property type="entry name" value="TPR REPEAT-CONTAINING PROTEIN MJ0263"/>
    <property type="match status" value="1"/>
</dbReference>
<keyword evidence="3" id="KW-1133">Transmembrane helix</keyword>
<keyword evidence="2" id="KW-0802">TPR repeat</keyword>
<gene>
    <name evidence="4" type="ORF">QU605_12150</name>
</gene>
<evidence type="ECO:0000256" key="2">
    <source>
        <dbReference type="ARBA" id="ARBA00022803"/>
    </source>
</evidence>
<protein>
    <submittedName>
        <fullName evidence="4">FlgO family outer membrane protein</fullName>
    </submittedName>
</protein>
<proteinExistence type="predicted"/>
<accession>A0ABT7WHE5</accession>
<sequence length="596" mass="67162">MDFKKLYKELVRRNVFRAIVAYLAVSWVIIEAASTLLPTFGAPEFLLKGLIYLLGIGFIFWTGFSWIYDLTPEGLQKTTNESVSPENRQFDNRRLNAVIVGSGIMALLVLLAGSFWAGSKWNSPDKLEHFRIAVLPFEDRSDNTEFDYLKEGLAEDVISELANSKRLSVISSKSSFQYRDTDKSIEQISKELNADVVLVGNYAITNQDIDVKMEVIGARDNEILNYASITGKLSHISDISGNIGANIYGALEIPESKAVKTIRAETKDVNVEAFKFNALGKSAMRDHTGQKREEITRYFKAAIEKDSTYADPYIGMAEALIFDVNRGYISSAEASGEIKEYALKAEKLNPGSGQVSCIMGIIHSFEYDFNGAVPYFEIALEKSPNYALTYQWYAFALEMLGDFEKALELQKKAGNLDPLDNFNEIYLAMNYIFQGKLNRAQQVIDNKLALNPDHLETLWIKAVLLSEKGMYQEAYDLLVKRELGLETGFIPGYVFARLGQKERAQRVLDNMLSRSYVPPSQIAILLCGLEEYEAAIEKVEEAFLLHDQWIGWALFSSMTDPIKTDPRFRSIMQQINNKKQNMRVVSGTVPSKFPGN</sequence>
<dbReference type="Proteomes" id="UP001174839">
    <property type="component" value="Unassembled WGS sequence"/>
</dbReference>
<name>A0ABT7WHE5_9FLAO</name>